<evidence type="ECO:0000256" key="5">
    <source>
        <dbReference type="ARBA" id="ARBA00022490"/>
    </source>
</evidence>
<dbReference type="InterPro" id="IPR002301">
    <property type="entry name" value="Ile-tRNA-ligase"/>
</dbReference>
<dbReference type="GO" id="GO:0002161">
    <property type="term" value="F:aminoacyl-tRNA deacylase activity"/>
    <property type="evidence" value="ECO:0007669"/>
    <property type="project" value="InterPro"/>
</dbReference>
<evidence type="ECO:0000256" key="14">
    <source>
        <dbReference type="ARBA" id="ARBA00048359"/>
    </source>
</evidence>
<dbReference type="Pfam" id="PF19302">
    <property type="entry name" value="DUF5915"/>
    <property type="match status" value="1"/>
</dbReference>
<dbReference type="InterPro" id="IPR014729">
    <property type="entry name" value="Rossmann-like_a/b/a_fold"/>
</dbReference>
<dbReference type="InterPro" id="IPR013078">
    <property type="entry name" value="His_Pase_superF_clade-1"/>
</dbReference>
<dbReference type="Pfam" id="PF08264">
    <property type="entry name" value="Anticodon_1"/>
    <property type="match status" value="1"/>
</dbReference>
<feature type="binding site" evidence="16">
    <location>
        <position position="557"/>
    </location>
    <ligand>
        <name>substrate</name>
    </ligand>
</feature>
<accession>A0A932VRE0</accession>
<dbReference type="Proteomes" id="UP000753196">
    <property type="component" value="Unassembled WGS sequence"/>
</dbReference>
<keyword evidence="9 15" id="KW-0862">Zinc</keyword>
<keyword evidence="11 15" id="KW-0648">Protein biosynthesis</keyword>
<evidence type="ECO:0000313" key="20">
    <source>
        <dbReference type="Proteomes" id="UP000753196"/>
    </source>
</evidence>
<comment type="subcellular location">
    <subcellularLocation>
        <location evidence="2 15">Cytoplasm</location>
    </subcellularLocation>
</comment>
<gene>
    <name evidence="15" type="primary">ileS</name>
    <name evidence="19" type="ORF">HY221_02420</name>
</gene>
<name>A0A932VRE0_9BACT</name>
<feature type="domain" description="Aminoacyl-tRNA synthetase class Ia" evidence="17">
    <location>
        <begin position="714"/>
        <end position="839"/>
    </location>
</feature>
<dbReference type="InterPro" id="IPR023586">
    <property type="entry name" value="Ile-tRNA-ligase_type2"/>
</dbReference>
<dbReference type="GO" id="GO:0005737">
    <property type="term" value="C:cytoplasm"/>
    <property type="evidence" value="ECO:0007669"/>
    <property type="project" value="UniProtKB-SubCell"/>
</dbReference>
<dbReference type="SUPFAM" id="SSF50677">
    <property type="entry name" value="ValRS/IleRS/LeuRS editing domain"/>
    <property type="match status" value="1"/>
</dbReference>
<evidence type="ECO:0000256" key="16">
    <source>
        <dbReference type="PIRSR" id="PIRSR613078-2"/>
    </source>
</evidence>
<evidence type="ECO:0000256" key="15">
    <source>
        <dbReference type="HAMAP-Rule" id="MF_02003"/>
    </source>
</evidence>
<dbReference type="SUPFAM" id="SSF52374">
    <property type="entry name" value="Nucleotidylyl transferase"/>
    <property type="match status" value="1"/>
</dbReference>
<comment type="subunit">
    <text evidence="4 15">Monomer.</text>
</comment>
<organism evidence="19 20">
    <name type="scientific">Candidatus Sungiibacteriota bacterium</name>
    <dbReference type="NCBI Taxonomy" id="2750080"/>
    <lineage>
        <taxon>Bacteria</taxon>
        <taxon>Candidatus Sungiibacteriota</taxon>
    </lineage>
</organism>
<feature type="domain" description="Aminoacyl-tRNA synthetase class Ia" evidence="17">
    <location>
        <begin position="17"/>
        <end position="491"/>
    </location>
</feature>
<keyword evidence="10 15" id="KW-0067">ATP-binding</keyword>
<comment type="similarity">
    <text evidence="3 15">Belongs to the class-I aminoacyl-tRNA synthetase family. IleS type 2 subfamily.</text>
</comment>
<feature type="short sequence motif" description="'HIGH' region" evidence="15">
    <location>
        <begin position="47"/>
        <end position="57"/>
    </location>
</feature>
<dbReference type="InterPro" id="IPR033709">
    <property type="entry name" value="Anticodon_Ile_ABEc"/>
</dbReference>
<dbReference type="CDD" id="cd07961">
    <property type="entry name" value="Anticodon_Ia_Ile_ABEc"/>
    <property type="match status" value="1"/>
</dbReference>
<dbReference type="InterPro" id="IPR009080">
    <property type="entry name" value="tRNAsynth_Ia_anticodon-bd"/>
</dbReference>
<keyword evidence="12 15" id="KW-0030">Aminoacyl-tRNA synthetase</keyword>
<dbReference type="InterPro" id="IPR013155">
    <property type="entry name" value="M/V/L/I-tRNA-synth_anticd-bd"/>
</dbReference>
<sequence>MEKEKHHINLPEQEEEILKFWDEHKIFESSLARNRRGKPFVFYDGPPFATGLPHYGHILASVIKDVIPRFFSMRGRYVERRWGWDCHGLPLENLVEKELGLKTKKDIEAHGIAKFNQYAHDSVLRYAHDWKKIILRIGRWVDMEHCYRTMDPAYSETVWWIFKTLHERGLIYEGYKSMHVCPRCETTLANFEVSQGYTELTDRSVYVKFELRDRPGTYLLAWTTTPWTLPGNVALAVNPKIRYGAFKIEGHTYIAAKDLIPAIAGEHYTSGLVVRDVSASELVGASYKPMFYYYAGDRGLKNHENGWKIYPADFVTTEEGTGIVHIAPAFGEEDMTLGRIFNLPFVQHVAANGRFRPEVKDFAGLAVKPKGDHQVTDKKIIALLRRQGQLFYERELTHSYPLCWRCDTPLLNYAASSWFVNVQKIKKQLIANNKKVSWIPAHIRDGRFGKMLGGAPDWAISRSRYWGAPLPVWKCDRCRQADVVGSLKELDGKQGGARNRYLIMRHGQSLTNVQNMISRSPGGNYHLTVKGRAQVERAAKRLRKEGIDLVICSDVLRAKEAAEIVASALGAPLSTDERLREINTGIFDEGPAQRYDEYYGSQLDKFAMSPPEGESLNDVRKRMLGFLAQTDMRYQGKTILIVSHEHPLWMMEAGARGLSDEDAVLARQSAPGSVAIRCAEVKKMPYLLLPRNKEGTLDMHRPYIDSITFACSCGGLMRRIPEVFDCWFESGSMPYGQWHYPFENKQRFDPASRVGFPADFIDEGLDQTRGWFYSLLVLATALFGKSPYSHVNVHGTILAGDGQKMSKRLKNYPDPMEVVRRYGADALRLYLLSSSVATGEDLNFSLKDLDETYKKYSLILSNTLNFLLLYRPSRKKAAKRSGPGHVLDQWILSRLHRTIADVTSALESYELNRATKPLTEFVADLSLWYVRRSRERVKSATPEGASALATLESVLGDFARVAAPITPFLAETLYQRLGAGVKNSVHLEDWPALKRRLIKKDLERDMALVREIVSGALKLRAASGIKVRQPLRELRITNQELRKKAELLALIKDEVNVKEIAFGEEMRLDTAITPELKEEGVAREFVRTVQDMRRDMGLKPRNVIRCQISGSRMLEDVLERRAGMIKKDINAREFKVGGKKVFRAEREIILEGEKLWIGIS</sequence>
<dbReference type="InterPro" id="IPR001412">
    <property type="entry name" value="aa-tRNA-synth_I_CS"/>
</dbReference>
<dbReference type="PANTHER" id="PTHR42780:SF1">
    <property type="entry name" value="ISOLEUCINE--TRNA LIGASE, CYTOPLASMIC"/>
    <property type="match status" value="1"/>
</dbReference>
<dbReference type="EMBL" id="JACQCR010000057">
    <property type="protein sequence ID" value="MBI3631168.1"/>
    <property type="molecule type" value="Genomic_DNA"/>
</dbReference>
<evidence type="ECO:0000256" key="6">
    <source>
        <dbReference type="ARBA" id="ARBA00022598"/>
    </source>
</evidence>
<comment type="function">
    <text evidence="13 15">Catalyzes the attachment of isoleucine to tRNA(Ile). As IleRS can inadvertently accommodate and process structurally similar amino acids such as valine, to avoid such errors it has two additional distinct tRNA(Ile)-dependent editing activities. One activity is designated as 'pretransfer' editing and involves the hydrolysis of activated Val-AMP. The other activity is designated 'posttransfer' editing and involves deacylation of mischarged Val-tRNA(Ile).</text>
</comment>
<dbReference type="Gene3D" id="1.10.730.10">
    <property type="entry name" value="Isoleucyl-tRNA Synthetase, Domain 1"/>
    <property type="match status" value="1"/>
</dbReference>
<evidence type="ECO:0000256" key="3">
    <source>
        <dbReference type="ARBA" id="ARBA00007078"/>
    </source>
</evidence>
<evidence type="ECO:0000256" key="13">
    <source>
        <dbReference type="ARBA" id="ARBA00025217"/>
    </source>
</evidence>
<dbReference type="GO" id="GO:0006428">
    <property type="term" value="P:isoleucyl-tRNA aminoacylation"/>
    <property type="evidence" value="ECO:0007669"/>
    <property type="project" value="UniProtKB-UniRule"/>
</dbReference>
<evidence type="ECO:0000256" key="4">
    <source>
        <dbReference type="ARBA" id="ARBA00011245"/>
    </source>
</evidence>
<dbReference type="InterPro" id="IPR009008">
    <property type="entry name" value="Val/Leu/Ile-tRNA-synth_edit"/>
</dbReference>
<dbReference type="GO" id="GO:0004822">
    <property type="term" value="F:isoleucine-tRNA ligase activity"/>
    <property type="evidence" value="ECO:0007669"/>
    <property type="project" value="UniProtKB-UniRule"/>
</dbReference>
<evidence type="ECO:0000256" key="10">
    <source>
        <dbReference type="ARBA" id="ARBA00022840"/>
    </source>
</evidence>
<evidence type="ECO:0000256" key="11">
    <source>
        <dbReference type="ARBA" id="ARBA00022917"/>
    </source>
</evidence>
<comment type="domain">
    <text evidence="15">IleRS has two distinct active sites: one for aminoacylation and one for editing. The misactivated valine is translocated from the active site to the editing site, which sterically excludes the correctly activated isoleucine. The single editing site contains two valyl binding pockets, one specific for each substrate (Val-AMP or Val-tRNA(Ile)).</text>
</comment>
<dbReference type="SUPFAM" id="SSF47323">
    <property type="entry name" value="Anticodon-binding domain of a subclass of class I aminoacyl-tRNA synthetases"/>
    <property type="match status" value="1"/>
</dbReference>
<keyword evidence="7 15" id="KW-0479">Metal-binding</keyword>
<dbReference type="AlphaFoldDB" id="A0A932VRE0"/>
<keyword evidence="6 15" id="KW-0436">Ligase</keyword>
<comment type="catalytic activity">
    <reaction evidence="14 15">
        <text>tRNA(Ile) + L-isoleucine + ATP = L-isoleucyl-tRNA(Ile) + AMP + diphosphate</text>
        <dbReference type="Rhea" id="RHEA:11060"/>
        <dbReference type="Rhea" id="RHEA-COMP:9666"/>
        <dbReference type="Rhea" id="RHEA-COMP:9695"/>
        <dbReference type="ChEBI" id="CHEBI:30616"/>
        <dbReference type="ChEBI" id="CHEBI:33019"/>
        <dbReference type="ChEBI" id="CHEBI:58045"/>
        <dbReference type="ChEBI" id="CHEBI:78442"/>
        <dbReference type="ChEBI" id="CHEBI:78528"/>
        <dbReference type="ChEBI" id="CHEBI:456215"/>
        <dbReference type="EC" id="6.1.1.5"/>
    </reaction>
</comment>
<evidence type="ECO:0000259" key="17">
    <source>
        <dbReference type="Pfam" id="PF00133"/>
    </source>
</evidence>
<feature type="domain" description="Methionyl/Valyl/Leucyl/Isoleucyl-tRNA synthetase anticodon-binding" evidence="18">
    <location>
        <begin position="888"/>
        <end position="1032"/>
    </location>
</feature>
<evidence type="ECO:0000256" key="8">
    <source>
        <dbReference type="ARBA" id="ARBA00022741"/>
    </source>
</evidence>
<evidence type="ECO:0000256" key="1">
    <source>
        <dbReference type="ARBA" id="ARBA00001947"/>
    </source>
</evidence>
<dbReference type="PROSITE" id="PS00178">
    <property type="entry name" value="AA_TRNA_LIGASE_I"/>
    <property type="match status" value="1"/>
</dbReference>
<dbReference type="Gene3D" id="3.40.50.1240">
    <property type="entry name" value="Phosphoglycerate mutase-like"/>
    <property type="match status" value="1"/>
</dbReference>
<feature type="binding site" evidence="15">
    <location>
        <position position="807"/>
    </location>
    <ligand>
        <name>ATP</name>
        <dbReference type="ChEBI" id="CHEBI:30616"/>
    </ligand>
</feature>
<evidence type="ECO:0000256" key="7">
    <source>
        <dbReference type="ARBA" id="ARBA00022723"/>
    </source>
</evidence>
<dbReference type="InterPro" id="IPR029033">
    <property type="entry name" value="His_PPase_superfam"/>
</dbReference>
<dbReference type="InterPro" id="IPR002300">
    <property type="entry name" value="aa-tRNA-synth_Ia"/>
</dbReference>
<keyword evidence="8 15" id="KW-0547">Nucleotide-binding</keyword>
<keyword evidence="5 15" id="KW-0963">Cytoplasm</keyword>
<evidence type="ECO:0000313" key="19">
    <source>
        <dbReference type="EMBL" id="MBI3631168.1"/>
    </source>
</evidence>
<dbReference type="Gene3D" id="3.40.50.620">
    <property type="entry name" value="HUPs"/>
    <property type="match status" value="3"/>
</dbReference>
<dbReference type="Pfam" id="PF00133">
    <property type="entry name" value="tRNA-synt_1"/>
    <property type="match status" value="2"/>
</dbReference>
<dbReference type="Pfam" id="PF00300">
    <property type="entry name" value="His_Phos_1"/>
    <property type="match status" value="1"/>
</dbReference>
<feature type="binding site" evidence="16">
    <location>
        <begin position="505"/>
        <end position="512"/>
    </location>
    <ligand>
        <name>substrate</name>
    </ligand>
</feature>
<dbReference type="PANTHER" id="PTHR42780">
    <property type="entry name" value="SOLEUCYL-TRNA SYNTHETASE"/>
    <property type="match status" value="1"/>
</dbReference>
<feature type="short sequence motif" description="'KMSKS' region" evidence="15">
    <location>
        <begin position="804"/>
        <end position="808"/>
    </location>
</feature>
<protein>
    <recommendedName>
        <fullName evidence="15">Isoleucine--tRNA ligase</fullName>
        <ecNumber evidence="15">6.1.1.5</ecNumber>
    </recommendedName>
    <alternativeName>
        <fullName evidence="15">Isoleucyl-tRNA synthetase</fullName>
        <shortName evidence="15">IleRS</shortName>
    </alternativeName>
</protein>
<dbReference type="CDD" id="cd07067">
    <property type="entry name" value="HP_PGM_like"/>
    <property type="match status" value="1"/>
</dbReference>
<evidence type="ECO:0000256" key="2">
    <source>
        <dbReference type="ARBA" id="ARBA00004496"/>
    </source>
</evidence>
<dbReference type="HAMAP" id="MF_02003">
    <property type="entry name" value="Ile_tRNA_synth_type2"/>
    <property type="match status" value="1"/>
</dbReference>
<comment type="caution">
    <text evidence="19">The sequence shown here is derived from an EMBL/GenBank/DDBJ whole genome shotgun (WGS) entry which is preliminary data.</text>
</comment>
<evidence type="ECO:0000256" key="9">
    <source>
        <dbReference type="ARBA" id="ARBA00022833"/>
    </source>
</evidence>
<comment type="cofactor">
    <cofactor evidence="1 15">
        <name>Zn(2+)</name>
        <dbReference type="ChEBI" id="CHEBI:29105"/>
    </cofactor>
</comment>
<evidence type="ECO:0000259" key="18">
    <source>
        <dbReference type="Pfam" id="PF08264"/>
    </source>
</evidence>
<dbReference type="PRINTS" id="PR00984">
    <property type="entry name" value="TRNASYNTHILE"/>
</dbReference>
<reference evidence="19" key="1">
    <citation type="submission" date="2020-07" db="EMBL/GenBank/DDBJ databases">
        <title>Huge and variable diversity of episymbiotic CPR bacteria and DPANN archaea in groundwater ecosystems.</title>
        <authorList>
            <person name="He C.Y."/>
            <person name="Keren R."/>
            <person name="Whittaker M."/>
            <person name="Farag I.F."/>
            <person name="Doudna J."/>
            <person name="Cate J.H.D."/>
            <person name="Banfield J.F."/>
        </authorList>
    </citation>
    <scope>NUCLEOTIDE SEQUENCE</scope>
    <source>
        <strain evidence="19">NC_groundwater_973_Pr1_S-0.2um_54_13</strain>
    </source>
</reference>
<dbReference type="FunFam" id="3.40.50.620:FF:000063">
    <property type="entry name" value="Isoleucine--tRNA ligase"/>
    <property type="match status" value="1"/>
</dbReference>
<dbReference type="EC" id="6.1.1.5" evidence="15"/>
<dbReference type="GO" id="GO:0000049">
    <property type="term" value="F:tRNA binding"/>
    <property type="evidence" value="ECO:0007669"/>
    <property type="project" value="InterPro"/>
</dbReference>
<evidence type="ECO:0000256" key="12">
    <source>
        <dbReference type="ARBA" id="ARBA00023146"/>
    </source>
</evidence>
<dbReference type="GO" id="GO:0005524">
    <property type="term" value="F:ATP binding"/>
    <property type="evidence" value="ECO:0007669"/>
    <property type="project" value="UniProtKB-UniRule"/>
</dbReference>
<dbReference type="GO" id="GO:0008270">
    <property type="term" value="F:zinc ion binding"/>
    <property type="evidence" value="ECO:0007669"/>
    <property type="project" value="UniProtKB-UniRule"/>
</dbReference>
<dbReference type="SMART" id="SM00855">
    <property type="entry name" value="PGAM"/>
    <property type="match status" value="1"/>
</dbReference>
<dbReference type="SUPFAM" id="SSF53254">
    <property type="entry name" value="Phosphoglycerate mutase-like"/>
    <property type="match status" value="1"/>
</dbReference>
<dbReference type="Gene3D" id="3.90.740.10">
    <property type="entry name" value="Valyl/Leucyl/Isoleucyl-tRNA synthetase, editing domain"/>
    <property type="match status" value="1"/>
</dbReference>
<proteinExistence type="inferred from homology"/>